<evidence type="ECO:0000256" key="1">
    <source>
        <dbReference type="SAM" id="MobiDB-lite"/>
    </source>
</evidence>
<protein>
    <submittedName>
        <fullName evidence="2">Uncharacterized protein</fullName>
    </submittedName>
</protein>
<keyword evidence="3" id="KW-1185">Reference proteome</keyword>
<reference evidence="2" key="1">
    <citation type="submission" date="2023-01" db="EMBL/GenBank/DDBJ databases">
        <authorList>
            <person name="Van Ghelder C."/>
            <person name="Rancurel C."/>
        </authorList>
    </citation>
    <scope>NUCLEOTIDE SEQUENCE</scope>
    <source>
        <strain evidence="2">CNCM I-4278</strain>
    </source>
</reference>
<name>A0A9W4XUY7_9PLEO</name>
<evidence type="ECO:0000313" key="3">
    <source>
        <dbReference type="Proteomes" id="UP001152607"/>
    </source>
</evidence>
<gene>
    <name evidence="2" type="ORF">PDIGIT_LOCUS6914</name>
</gene>
<dbReference type="Proteomes" id="UP001152607">
    <property type="component" value="Unassembled WGS sequence"/>
</dbReference>
<dbReference type="AlphaFoldDB" id="A0A9W4XUY7"/>
<comment type="caution">
    <text evidence="2">The sequence shown here is derived from an EMBL/GenBank/DDBJ whole genome shotgun (WGS) entry which is preliminary data.</text>
</comment>
<organism evidence="2 3">
    <name type="scientific">Periconia digitata</name>
    <dbReference type="NCBI Taxonomy" id="1303443"/>
    <lineage>
        <taxon>Eukaryota</taxon>
        <taxon>Fungi</taxon>
        <taxon>Dikarya</taxon>
        <taxon>Ascomycota</taxon>
        <taxon>Pezizomycotina</taxon>
        <taxon>Dothideomycetes</taxon>
        <taxon>Pleosporomycetidae</taxon>
        <taxon>Pleosporales</taxon>
        <taxon>Massarineae</taxon>
        <taxon>Periconiaceae</taxon>
        <taxon>Periconia</taxon>
    </lineage>
</organism>
<evidence type="ECO:0000313" key="2">
    <source>
        <dbReference type="EMBL" id="CAI6333862.1"/>
    </source>
</evidence>
<dbReference type="EMBL" id="CAOQHR010000004">
    <property type="protein sequence ID" value="CAI6333862.1"/>
    <property type="molecule type" value="Genomic_DNA"/>
</dbReference>
<proteinExistence type="predicted"/>
<sequence length="133" mass="14902">MKRGNTDSVYEDMQAEMTTRQTKRREKADQNQQCPVGAVGGSADRLRYAADYAAPRSTATMSNWRRRGFTALYQDRGWQALHWIGSADGWFYVSSVSAGGLLDRSQRHSDKRCLGQPYGHGLTADLIRAVNDV</sequence>
<accession>A0A9W4XUY7</accession>
<feature type="region of interest" description="Disordered" evidence="1">
    <location>
        <begin position="1"/>
        <end position="38"/>
    </location>
</feature>